<keyword evidence="1" id="KW-1133">Transmembrane helix</keyword>
<accession>A0A4R4NY85</accession>
<organism evidence="2 3">
    <name type="scientific">Kribbella albertanoniae</name>
    <dbReference type="NCBI Taxonomy" id="1266829"/>
    <lineage>
        <taxon>Bacteria</taxon>
        <taxon>Bacillati</taxon>
        <taxon>Actinomycetota</taxon>
        <taxon>Actinomycetes</taxon>
        <taxon>Propionibacteriales</taxon>
        <taxon>Kribbellaceae</taxon>
        <taxon>Kribbella</taxon>
    </lineage>
</organism>
<feature type="transmembrane region" description="Helical" evidence="1">
    <location>
        <begin position="28"/>
        <end position="50"/>
    </location>
</feature>
<evidence type="ECO:0008006" key="4">
    <source>
        <dbReference type="Google" id="ProtNLM"/>
    </source>
</evidence>
<dbReference type="OrthoDB" id="3829724at2"/>
<gene>
    <name evidence="2" type="ORF">E1261_44260</name>
</gene>
<dbReference type="EMBL" id="SMKA01000479">
    <property type="protein sequence ID" value="TDC14104.1"/>
    <property type="molecule type" value="Genomic_DNA"/>
</dbReference>
<keyword evidence="1" id="KW-0472">Membrane</keyword>
<evidence type="ECO:0000313" key="3">
    <source>
        <dbReference type="Proteomes" id="UP000295075"/>
    </source>
</evidence>
<evidence type="ECO:0000313" key="2">
    <source>
        <dbReference type="EMBL" id="TDC14104.1"/>
    </source>
</evidence>
<keyword evidence="3" id="KW-1185">Reference proteome</keyword>
<dbReference type="RefSeq" id="WP_132416295.1">
    <property type="nucleotide sequence ID" value="NZ_SMKA01000479.1"/>
</dbReference>
<proteinExistence type="predicted"/>
<dbReference type="AlphaFoldDB" id="A0A4R4NY85"/>
<reference evidence="2 3" key="1">
    <citation type="submission" date="2019-03" db="EMBL/GenBank/DDBJ databases">
        <title>Draft genome sequences of novel Actinobacteria.</title>
        <authorList>
            <person name="Sahin N."/>
            <person name="Ay H."/>
            <person name="Saygin H."/>
        </authorList>
    </citation>
    <scope>NUCLEOTIDE SEQUENCE [LARGE SCALE GENOMIC DNA]</scope>
    <source>
        <strain evidence="2 3">JCM 30547</strain>
    </source>
</reference>
<evidence type="ECO:0000256" key="1">
    <source>
        <dbReference type="SAM" id="Phobius"/>
    </source>
</evidence>
<sequence length="168" mass="18437">MGERPPADWTAEYERTGRVEFPLRRLAFGVRSTPVFLILVPLIVLSATSIGNSNAVVKLAMVLAGLGFLFGVSGVSWQLITRKPYLIVDADGIQLGRRAILWPGFAMARLPAGRRGNRYVALKPVDARGLEIRVSQASVQDLDAFTHWLNALRDSRRTAEGDARADHG</sequence>
<keyword evidence="1" id="KW-0812">Transmembrane</keyword>
<feature type="transmembrane region" description="Helical" evidence="1">
    <location>
        <begin position="56"/>
        <end position="77"/>
    </location>
</feature>
<dbReference type="Proteomes" id="UP000295075">
    <property type="component" value="Unassembled WGS sequence"/>
</dbReference>
<name>A0A4R4NY85_9ACTN</name>
<comment type="caution">
    <text evidence="2">The sequence shown here is derived from an EMBL/GenBank/DDBJ whole genome shotgun (WGS) entry which is preliminary data.</text>
</comment>
<protein>
    <recommendedName>
        <fullName evidence="4">PH domain-containing protein</fullName>
    </recommendedName>
</protein>